<dbReference type="PANTHER" id="PTHR43356:SF2">
    <property type="entry name" value="PHOSPHATE ACETYLTRANSFERASE"/>
    <property type="match status" value="1"/>
</dbReference>
<dbReference type="InterPro" id="IPR002505">
    <property type="entry name" value="PTA_PTB"/>
</dbReference>
<name>A0ABW5ACC1_9BRAD</name>
<dbReference type="EMBL" id="JBHUIW010000001">
    <property type="protein sequence ID" value="MFD2180588.1"/>
    <property type="molecule type" value="Genomic_DNA"/>
</dbReference>
<dbReference type="CDD" id="cd03449">
    <property type="entry name" value="R_hydratase"/>
    <property type="match status" value="1"/>
</dbReference>
<protein>
    <submittedName>
        <fullName evidence="4">Bifunctional enoyl-CoA hydratase/phosphate acetyltransferase</fullName>
    </submittedName>
</protein>
<dbReference type="Gene3D" id="3.40.718.10">
    <property type="entry name" value="Isopropylmalate Dehydrogenase"/>
    <property type="match status" value="1"/>
</dbReference>
<keyword evidence="5" id="KW-1185">Reference proteome</keyword>
<evidence type="ECO:0000259" key="3">
    <source>
        <dbReference type="Pfam" id="PF01515"/>
    </source>
</evidence>
<reference evidence="5" key="1">
    <citation type="journal article" date="2019" name="Int. J. Syst. Evol. Microbiol.">
        <title>The Global Catalogue of Microorganisms (GCM) 10K type strain sequencing project: providing services to taxonomists for standard genome sequencing and annotation.</title>
        <authorList>
            <consortium name="The Broad Institute Genomics Platform"/>
            <consortium name="The Broad Institute Genome Sequencing Center for Infectious Disease"/>
            <person name="Wu L."/>
            <person name="Ma J."/>
        </authorList>
    </citation>
    <scope>NUCLEOTIDE SEQUENCE [LARGE SCALE GENOMIC DNA]</scope>
    <source>
        <strain evidence="5">CGMCC 1.6774</strain>
    </source>
</reference>
<organism evidence="4 5">
    <name type="scientific">Rhodoplanes azumiensis</name>
    <dbReference type="NCBI Taxonomy" id="1897628"/>
    <lineage>
        <taxon>Bacteria</taxon>
        <taxon>Pseudomonadati</taxon>
        <taxon>Pseudomonadota</taxon>
        <taxon>Alphaproteobacteria</taxon>
        <taxon>Hyphomicrobiales</taxon>
        <taxon>Nitrobacteraceae</taxon>
        <taxon>Rhodoplanes</taxon>
    </lineage>
</organism>
<dbReference type="SUPFAM" id="SSF54637">
    <property type="entry name" value="Thioesterase/thiol ester dehydrase-isomerase"/>
    <property type="match status" value="1"/>
</dbReference>
<keyword evidence="2" id="KW-0012">Acyltransferase</keyword>
<dbReference type="InterPro" id="IPR050500">
    <property type="entry name" value="Phos_Acetyltrans/Butyryltrans"/>
</dbReference>
<dbReference type="Proteomes" id="UP001597314">
    <property type="component" value="Unassembled WGS sequence"/>
</dbReference>
<dbReference type="NCBIfam" id="NF006045">
    <property type="entry name" value="PRK08190.1"/>
    <property type="match status" value="1"/>
</dbReference>
<dbReference type="RefSeq" id="WP_378475805.1">
    <property type="nucleotide sequence ID" value="NZ_JBHUIW010000001.1"/>
</dbReference>
<proteinExistence type="predicted"/>
<keyword evidence="1" id="KW-0808">Transferase</keyword>
<evidence type="ECO:0000313" key="5">
    <source>
        <dbReference type="Proteomes" id="UP001597314"/>
    </source>
</evidence>
<comment type="caution">
    <text evidence="4">The sequence shown here is derived from an EMBL/GenBank/DDBJ whole genome shotgun (WGS) entry which is preliminary data.</text>
</comment>
<evidence type="ECO:0000256" key="2">
    <source>
        <dbReference type="ARBA" id="ARBA00023315"/>
    </source>
</evidence>
<dbReference type="NCBIfam" id="NF008852">
    <property type="entry name" value="PRK11890.1"/>
    <property type="match status" value="1"/>
</dbReference>
<dbReference type="InterPro" id="IPR029069">
    <property type="entry name" value="HotDog_dom_sf"/>
</dbReference>
<dbReference type="SUPFAM" id="SSF53659">
    <property type="entry name" value="Isocitrate/Isopropylmalate dehydrogenase-like"/>
    <property type="match status" value="1"/>
</dbReference>
<gene>
    <name evidence="4" type="ORF">ACFSOX_00345</name>
</gene>
<dbReference type="PANTHER" id="PTHR43356">
    <property type="entry name" value="PHOSPHATE ACETYLTRANSFERASE"/>
    <property type="match status" value="1"/>
</dbReference>
<dbReference type="Pfam" id="PF01515">
    <property type="entry name" value="PTA_PTB"/>
    <property type="match status" value="1"/>
</dbReference>
<feature type="domain" description="Phosphate acetyl/butaryl transferase" evidence="3">
    <location>
        <begin position="233"/>
        <end position="449"/>
    </location>
</feature>
<evidence type="ECO:0000256" key="1">
    <source>
        <dbReference type="ARBA" id="ARBA00022679"/>
    </source>
</evidence>
<dbReference type="Gene3D" id="3.10.129.10">
    <property type="entry name" value="Hotdog Thioesterase"/>
    <property type="match status" value="1"/>
</dbReference>
<sequence>MADVIKNTTFAELKVGDTASIERVCSVQDLYLFAHVSGNTNPAVVPDQASTENRAVTAPFMWAGSLISAVLGNLLPGPGTLYRSQDLRAVSRVKVGDKVRASVRCVEKQAAPVAVFETRIEKLDGTVVAEGRALVDVPTERMTVAARELPTLILDECDQFTPLIQRAKSLGPMATAVVCPDDHNSLGGAVLAAREGLIEPILIGSRAAIQKAAEAGGLDITPYKLIDAQNGVEASAKAVELVRRGEAASVMKGNLHTDELLGQVVKKDGGLRSGRRISHVFVMDVPTMDHLLFISDAAINIAPDLITKVDITQSAIDLAIACGIEKPRVGILSAVETVNPSIPSTLDAAALSKMAERGQIKGGIVDGPLAMDNAMDVAAARTKGITSLVAGRADVLIVPNLEAGNMLAKELTFVARAEAAGLVVGAAAPVMLTSRADNDRARLVSAALAQLYEYRRRTGRAVPVPGTDTAKVAAE</sequence>
<accession>A0ABW5ACC1</accession>
<evidence type="ECO:0000313" key="4">
    <source>
        <dbReference type="EMBL" id="MFD2180588.1"/>
    </source>
</evidence>